<reference evidence="1 2" key="1">
    <citation type="submission" date="2017-12" db="EMBL/GenBank/DDBJ databases">
        <title>Phylogenetic diversity of female urinary microbiome.</title>
        <authorList>
            <person name="Thomas-White K."/>
            <person name="Wolfe A.J."/>
        </authorList>
    </citation>
    <scope>NUCLEOTIDE SEQUENCE [LARGE SCALE GENOMIC DNA]</scope>
    <source>
        <strain evidence="1 2">UMB0898</strain>
    </source>
</reference>
<dbReference type="OrthoDB" id="2156137at2"/>
<sequence length="235" mass="27828">MVDRRRIMNQYRIEYRHNGVASYLELYLFVNPLGQSCYISEKEILKLPHLITSKIDFHILPLLNQNLIQDYMRRHQMDASNLQLRNQVYRAVYQAAIAYKAACIQGKKIGRLFLLRIQELAKSDIFTLDEDHFISIAKDLQCDVETFMSDYRSDFVRQLFIKDQRIAQELQVTQSPSLVIFEFNHHEGRVLTNRPITCKQALEEIDSIVEENIIHHQKRQSKRLLKLVKNKPIQK</sequence>
<dbReference type="EMBL" id="PKHE01000011">
    <property type="protein sequence ID" value="PKY88648.1"/>
    <property type="molecule type" value="Genomic_DNA"/>
</dbReference>
<dbReference type="SUPFAM" id="SSF52833">
    <property type="entry name" value="Thioredoxin-like"/>
    <property type="match status" value="1"/>
</dbReference>
<gene>
    <name evidence="1" type="ORF">CYJ57_04875</name>
</gene>
<evidence type="ECO:0000313" key="2">
    <source>
        <dbReference type="Proteomes" id="UP000234384"/>
    </source>
</evidence>
<protein>
    <submittedName>
        <fullName evidence="1">Uncharacterized protein</fullName>
    </submittedName>
</protein>
<accession>A0A2I1JZ12</accession>
<comment type="caution">
    <text evidence="1">The sequence shown here is derived from an EMBL/GenBank/DDBJ whole genome shotgun (WGS) entry which is preliminary data.</text>
</comment>
<dbReference type="AlphaFoldDB" id="A0A2I1JZ12"/>
<proteinExistence type="predicted"/>
<dbReference type="Pfam" id="PF13743">
    <property type="entry name" value="Thioredoxin_5"/>
    <property type="match status" value="1"/>
</dbReference>
<dbReference type="InterPro" id="IPR036249">
    <property type="entry name" value="Thioredoxin-like_sf"/>
</dbReference>
<organism evidence="1 2">
    <name type="scientific">Falseniella ignava</name>
    <dbReference type="NCBI Taxonomy" id="137730"/>
    <lineage>
        <taxon>Bacteria</taxon>
        <taxon>Bacillati</taxon>
        <taxon>Bacillota</taxon>
        <taxon>Bacilli</taxon>
        <taxon>Lactobacillales</taxon>
        <taxon>Aerococcaceae</taxon>
        <taxon>Falseniella</taxon>
    </lineage>
</organism>
<dbReference type="Gene3D" id="3.40.30.10">
    <property type="entry name" value="Glutaredoxin"/>
    <property type="match status" value="1"/>
</dbReference>
<dbReference type="Proteomes" id="UP000234384">
    <property type="component" value="Unassembled WGS sequence"/>
</dbReference>
<evidence type="ECO:0000313" key="1">
    <source>
        <dbReference type="EMBL" id="PKY88648.1"/>
    </source>
</evidence>
<name>A0A2I1JZ12_9LACT</name>